<proteinExistence type="predicted"/>
<dbReference type="Proteomes" id="UP000053695">
    <property type="component" value="Unassembled WGS sequence"/>
</dbReference>
<comment type="caution">
    <text evidence="1">The sequence shown here is derived from an EMBL/GenBank/DDBJ whole genome shotgun (WGS) entry which is preliminary data.</text>
</comment>
<dbReference type="EMBL" id="APMM01000051">
    <property type="protein sequence ID" value="ENN95717.1"/>
    <property type="molecule type" value="Genomic_DNA"/>
</dbReference>
<protein>
    <submittedName>
        <fullName evidence="1">Metal dependent phosphohydrolase</fullName>
    </submittedName>
</protein>
<sequence length="38" mass="4382">MDALELLKKLCPKNVVEHCIAVSKYAYEIALQIKNNDY</sequence>
<evidence type="ECO:0000313" key="1">
    <source>
        <dbReference type="EMBL" id="ENN95717.1"/>
    </source>
</evidence>
<evidence type="ECO:0000313" key="2">
    <source>
        <dbReference type="Proteomes" id="UP000053695"/>
    </source>
</evidence>
<dbReference type="GO" id="GO:0016787">
    <property type="term" value="F:hydrolase activity"/>
    <property type="evidence" value="ECO:0007669"/>
    <property type="project" value="UniProtKB-KW"/>
</dbReference>
<feature type="non-terminal residue" evidence="1">
    <location>
        <position position="38"/>
    </location>
</feature>
<accession>N6VX76</accession>
<organism evidence="1 2">
    <name type="scientific">Methanocaldococcus villosus KIN24-T80</name>
    <dbReference type="NCBI Taxonomy" id="1069083"/>
    <lineage>
        <taxon>Archaea</taxon>
        <taxon>Methanobacteriati</taxon>
        <taxon>Methanobacteriota</taxon>
        <taxon>Methanomada group</taxon>
        <taxon>Methanococci</taxon>
        <taxon>Methanococcales</taxon>
        <taxon>Methanocaldococcaceae</taxon>
        <taxon>Methanocaldococcus</taxon>
    </lineage>
</organism>
<keyword evidence="1" id="KW-0378">Hydrolase</keyword>
<dbReference type="AlphaFoldDB" id="N6VX76"/>
<keyword evidence="2" id="KW-1185">Reference proteome</keyword>
<name>N6VX76_9EURY</name>
<gene>
    <name evidence="1" type="ORF">J422_06296</name>
</gene>
<reference evidence="1 2" key="1">
    <citation type="journal article" date="2013" name="Genome Announc.">
        <title>Draft Genome Sequence of a Highly Flagellated, Fast-Swimming Archaeon, Methanocaldococcus villosus Strain KIN24-T80 (DSM 22612).</title>
        <authorList>
            <person name="Thennarasu S."/>
            <person name="Polireddy D."/>
            <person name="Antony A."/>
            <person name="Yada M.R."/>
            <person name="Algarawi S."/>
            <person name="Sivakumar N."/>
        </authorList>
    </citation>
    <scope>NUCLEOTIDE SEQUENCE [LARGE SCALE GENOMIC DNA]</scope>
    <source>
        <strain evidence="1 2">KIN24-T80</strain>
    </source>
</reference>